<keyword evidence="3" id="KW-1185">Reference proteome</keyword>
<evidence type="ECO:0000313" key="3">
    <source>
        <dbReference type="Proteomes" id="UP000004995"/>
    </source>
</evidence>
<sequence length="42" mass="4658">MSAQWPTECIGSQYELLTSLAGSCSATFFLILSLVYCSFILY</sequence>
<feature type="transmembrane region" description="Helical" evidence="1">
    <location>
        <begin position="20"/>
        <end position="41"/>
    </location>
</feature>
<keyword evidence="1" id="KW-1133">Transmembrane helix</keyword>
<keyword evidence="1" id="KW-0472">Membrane</keyword>
<accession>K3Z1X9</accession>
<evidence type="ECO:0000313" key="2">
    <source>
        <dbReference type="EnsemblPlants" id="KQL32159"/>
    </source>
</evidence>
<evidence type="ECO:0000256" key="1">
    <source>
        <dbReference type="SAM" id="Phobius"/>
    </source>
</evidence>
<dbReference type="EMBL" id="AGNK02000605">
    <property type="status" value="NOT_ANNOTATED_CDS"/>
    <property type="molecule type" value="Genomic_DNA"/>
</dbReference>
<proteinExistence type="predicted"/>
<organism evidence="2 3">
    <name type="scientific">Setaria italica</name>
    <name type="common">Foxtail millet</name>
    <name type="synonym">Panicum italicum</name>
    <dbReference type="NCBI Taxonomy" id="4555"/>
    <lineage>
        <taxon>Eukaryota</taxon>
        <taxon>Viridiplantae</taxon>
        <taxon>Streptophyta</taxon>
        <taxon>Embryophyta</taxon>
        <taxon>Tracheophyta</taxon>
        <taxon>Spermatophyta</taxon>
        <taxon>Magnoliopsida</taxon>
        <taxon>Liliopsida</taxon>
        <taxon>Poales</taxon>
        <taxon>Poaceae</taxon>
        <taxon>PACMAD clade</taxon>
        <taxon>Panicoideae</taxon>
        <taxon>Panicodae</taxon>
        <taxon>Paniceae</taxon>
        <taxon>Cenchrinae</taxon>
        <taxon>Setaria</taxon>
    </lineage>
</organism>
<dbReference type="Gramene" id="KQL32159">
    <property type="protein sequence ID" value="KQL32159"/>
    <property type="gene ID" value="SETIT_020547mg"/>
</dbReference>
<protein>
    <submittedName>
        <fullName evidence="2">Uncharacterized protein</fullName>
    </submittedName>
</protein>
<reference evidence="2" key="2">
    <citation type="submission" date="2018-08" db="UniProtKB">
        <authorList>
            <consortium name="EnsemblPlants"/>
        </authorList>
    </citation>
    <scope>IDENTIFICATION</scope>
    <source>
        <strain evidence="2">Yugu1</strain>
    </source>
</reference>
<dbReference type="HOGENOM" id="CLU_3261430_0_0_1"/>
<dbReference type="Proteomes" id="UP000004995">
    <property type="component" value="Unassembled WGS sequence"/>
</dbReference>
<name>K3Z1X9_SETIT</name>
<dbReference type="InParanoid" id="K3Z1X9"/>
<keyword evidence="1" id="KW-0812">Transmembrane</keyword>
<reference evidence="3" key="1">
    <citation type="journal article" date="2012" name="Nat. Biotechnol.">
        <title>Reference genome sequence of the model plant Setaria.</title>
        <authorList>
            <person name="Bennetzen J.L."/>
            <person name="Schmutz J."/>
            <person name="Wang H."/>
            <person name="Percifield R."/>
            <person name="Hawkins J."/>
            <person name="Pontaroli A.C."/>
            <person name="Estep M."/>
            <person name="Feng L."/>
            <person name="Vaughn J.N."/>
            <person name="Grimwood J."/>
            <person name="Jenkins J."/>
            <person name="Barry K."/>
            <person name="Lindquist E."/>
            <person name="Hellsten U."/>
            <person name="Deshpande S."/>
            <person name="Wang X."/>
            <person name="Wu X."/>
            <person name="Mitros T."/>
            <person name="Triplett J."/>
            <person name="Yang X."/>
            <person name="Ye C.Y."/>
            <person name="Mauro-Herrera M."/>
            <person name="Wang L."/>
            <person name="Li P."/>
            <person name="Sharma M."/>
            <person name="Sharma R."/>
            <person name="Ronald P.C."/>
            <person name="Panaud O."/>
            <person name="Kellogg E.A."/>
            <person name="Brutnell T.P."/>
            <person name="Doust A.N."/>
            <person name="Tuskan G.A."/>
            <person name="Rokhsar D."/>
            <person name="Devos K.M."/>
        </authorList>
    </citation>
    <scope>NUCLEOTIDE SEQUENCE [LARGE SCALE GENOMIC DNA]</scope>
    <source>
        <strain evidence="3">cv. Yugu1</strain>
    </source>
</reference>
<dbReference type="EnsemblPlants" id="KQL32159">
    <property type="protein sequence ID" value="KQL32159"/>
    <property type="gene ID" value="SETIT_020547mg"/>
</dbReference>
<dbReference type="AlphaFoldDB" id="K3Z1X9"/>